<reference evidence="2" key="1">
    <citation type="journal article" date="2023" name="Plant J.">
        <title>The genome of the king protea, Protea cynaroides.</title>
        <authorList>
            <person name="Chang J."/>
            <person name="Duong T.A."/>
            <person name="Schoeman C."/>
            <person name="Ma X."/>
            <person name="Roodt D."/>
            <person name="Barker N."/>
            <person name="Li Z."/>
            <person name="Van de Peer Y."/>
            <person name="Mizrachi E."/>
        </authorList>
    </citation>
    <scope>NUCLEOTIDE SEQUENCE</scope>
    <source>
        <tissue evidence="2">Young leaves</tissue>
    </source>
</reference>
<feature type="region of interest" description="Disordered" evidence="1">
    <location>
        <begin position="80"/>
        <end position="105"/>
    </location>
</feature>
<proteinExistence type="predicted"/>
<accession>A0A9Q0HDP9</accession>
<feature type="compositionally biased region" description="Basic residues" evidence="1">
    <location>
        <begin position="95"/>
        <end position="105"/>
    </location>
</feature>
<evidence type="ECO:0000256" key="1">
    <source>
        <dbReference type="SAM" id="MobiDB-lite"/>
    </source>
</evidence>
<name>A0A9Q0HDP9_9MAGN</name>
<keyword evidence="3" id="KW-1185">Reference proteome</keyword>
<comment type="caution">
    <text evidence="2">The sequence shown here is derived from an EMBL/GenBank/DDBJ whole genome shotgun (WGS) entry which is preliminary data.</text>
</comment>
<sequence length="105" mass="12116">METIVTKLPATMEALMFCNNGAQEKAKIKGPSSSSTEMGRLKTEPWINRERARQYYLKKKTPRKEGFPFPFIYLSFSTSSLRNIHDPPPKTIVRTLRRSSKGRRP</sequence>
<organism evidence="2 3">
    <name type="scientific">Protea cynaroides</name>
    <dbReference type="NCBI Taxonomy" id="273540"/>
    <lineage>
        <taxon>Eukaryota</taxon>
        <taxon>Viridiplantae</taxon>
        <taxon>Streptophyta</taxon>
        <taxon>Embryophyta</taxon>
        <taxon>Tracheophyta</taxon>
        <taxon>Spermatophyta</taxon>
        <taxon>Magnoliopsida</taxon>
        <taxon>Proteales</taxon>
        <taxon>Proteaceae</taxon>
        <taxon>Protea</taxon>
    </lineage>
</organism>
<protein>
    <submittedName>
        <fullName evidence="2">Uncharacterized protein</fullName>
    </submittedName>
</protein>
<evidence type="ECO:0000313" key="3">
    <source>
        <dbReference type="Proteomes" id="UP001141806"/>
    </source>
</evidence>
<dbReference type="AlphaFoldDB" id="A0A9Q0HDP9"/>
<dbReference type="Proteomes" id="UP001141806">
    <property type="component" value="Unassembled WGS sequence"/>
</dbReference>
<dbReference type="EMBL" id="JAMYWD010000008">
    <property type="protein sequence ID" value="KAJ4964393.1"/>
    <property type="molecule type" value="Genomic_DNA"/>
</dbReference>
<evidence type="ECO:0000313" key="2">
    <source>
        <dbReference type="EMBL" id="KAJ4964393.1"/>
    </source>
</evidence>
<gene>
    <name evidence="2" type="ORF">NE237_024332</name>
</gene>